<reference evidence="2 3" key="1">
    <citation type="submission" date="2016-10" db="EMBL/GenBank/DDBJ databases">
        <authorList>
            <person name="de Groot N.N."/>
        </authorList>
    </citation>
    <scope>NUCLEOTIDE SEQUENCE [LARGE SCALE GENOMIC DNA]</scope>
    <source>
        <strain evidence="2 3">DSM 28129</strain>
    </source>
</reference>
<dbReference type="STRING" id="670482.SAMN04488542_103200"/>
<dbReference type="RefSeq" id="WP_091227211.1">
    <property type="nucleotide sequence ID" value="NZ_FNBG01000003.1"/>
</dbReference>
<dbReference type="Proteomes" id="UP000198972">
    <property type="component" value="Unassembled WGS sequence"/>
</dbReference>
<gene>
    <name evidence="2" type="ORF">SAMN04488542_103200</name>
</gene>
<evidence type="ECO:0000313" key="2">
    <source>
        <dbReference type="EMBL" id="SDE91669.1"/>
    </source>
</evidence>
<protein>
    <submittedName>
        <fullName evidence="2">Cyclic lactone autoinducer peptide</fullName>
    </submittedName>
</protein>
<keyword evidence="3" id="KW-1185">Reference proteome</keyword>
<organism evidence="2 3">
    <name type="scientific">Fontibacillus panacisegetis</name>
    <dbReference type="NCBI Taxonomy" id="670482"/>
    <lineage>
        <taxon>Bacteria</taxon>
        <taxon>Bacillati</taxon>
        <taxon>Bacillota</taxon>
        <taxon>Bacilli</taxon>
        <taxon>Bacillales</taxon>
        <taxon>Paenibacillaceae</taxon>
        <taxon>Fontibacillus</taxon>
    </lineage>
</organism>
<dbReference type="InterPro" id="IPR009229">
    <property type="entry name" value="AgrD"/>
</dbReference>
<sequence length="47" mass="5277">MKKLIVNLCGMVASFSLFITALNVNTNCIAFIHQPKLPKGAERLRKF</sequence>
<dbReference type="NCBIfam" id="TIGR04223">
    <property type="entry name" value="quorum_AgrD"/>
    <property type="match status" value="1"/>
</dbReference>
<proteinExistence type="predicted"/>
<dbReference type="AlphaFoldDB" id="A0A1G7GUP0"/>
<evidence type="ECO:0000313" key="3">
    <source>
        <dbReference type="Proteomes" id="UP000198972"/>
    </source>
</evidence>
<dbReference type="EMBL" id="FNBG01000003">
    <property type="protein sequence ID" value="SDE91669.1"/>
    <property type="molecule type" value="Genomic_DNA"/>
</dbReference>
<accession>A0A1G7GUP0</accession>
<evidence type="ECO:0000256" key="1">
    <source>
        <dbReference type="SAM" id="SignalP"/>
    </source>
</evidence>
<feature type="chain" id="PRO_5038661287" evidence="1">
    <location>
        <begin position="22"/>
        <end position="47"/>
    </location>
</feature>
<dbReference type="OrthoDB" id="1758245at2"/>
<keyword evidence="1" id="KW-0732">Signal</keyword>
<feature type="signal peptide" evidence="1">
    <location>
        <begin position="1"/>
        <end position="21"/>
    </location>
</feature>
<name>A0A1G7GUP0_9BACL</name>